<evidence type="ECO:0000256" key="2">
    <source>
        <dbReference type="ARBA" id="ARBA00023125"/>
    </source>
</evidence>
<dbReference type="EMBL" id="MWQO01000008">
    <property type="protein sequence ID" value="THD11668.1"/>
    <property type="molecule type" value="Genomic_DNA"/>
</dbReference>
<evidence type="ECO:0000259" key="5">
    <source>
        <dbReference type="PROSITE" id="PS51898"/>
    </source>
</evidence>
<dbReference type="InterPro" id="IPR044068">
    <property type="entry name" value="CB"/>
</dbReference>
<accession>A0A4S3KT47</accession>
<dbReference type="SUPFAM" id="SSF56349">
    <property type="entry name" value="DNA breaking-rejoining enzymes"/>
    <property type="match status" value="1"/>
</dbReference>
<evidence type="ECO:0000256" key="1">
    <source>
        <dbReference type="ARBA" id="ARBA00022908"/>
    </source>
</evidence>
<dbReference type="Proteomes" id="UP000307749">
    <property type="component" value="Unassembled WGS sequence"/>
</dbReference>
<evidence type="ECO:0008006" key="9">
    <source>
        <dbReference type="Google" id="ProtNLM"/>
    </source>
</evidence>
<comment type="caution">
    <text evidence="7">The sequence shown here is derived from an EMBL/GenBank/DDBJ whole genome shotgun (WGS) entry which is preliminary data.</text>
</comment>
<dbReference type="InterPro" id="IPR052925">
    <property type="entry name" value="Phage_Integrase-like_Recomb"/>
</dbReference>
<dbReference type="InterPro" id="IPR011010">
    <property type="entry name" value="DNA_brk_join_enz"/>
</dbReference>
<feature type="domain" description="Tyr recombinase" evidence="5">
    <location>
        <begin position="149"/>
        <end position="354"/>
    </location>
</feature>
<dbReference type="Gene3D" id="1.10.150.130">
    <property type="match status" value="1"/>
</dbReference>
<dbReference type="InterPro" id="IPR010998">
    <property type="entry name" value="Integrase_recombinase_N"/>
</dbReference>
<dbReference type="PANTHER" id="PTHR34605:SF4">
    <property type="entry name" value="DNA ADENINE METHYLTRANSFERASE"/>
    <property type="match status" value="1"/>
</dbReference>
<evidence type="ECO:0000256" key="3">
    <source>
        <dbReference type="ARBA" id="ARBA00023172"/>
    </source>
</evidence>
<dbReference type="PANTHER" id="PTHR34605">
    <property type="entry name" value="PHAGE_INTEGRASE DOMAIN-CONTAINING PROTEIN"/>
    <property type="match status" value="1"/>
</dbReference>
<dbReference type="SUPFAM" id="SSF47823">
    <property type="entry name" value="lambda integrase-like, N-terminal domain"/>
    <property type="match status" value="1"/>
</dbReference>
<dbReference type="Gene3D" id="1.10.443.10">
    <property type="entry name" value="Intergrase catalytic core"/>
    <property type="match status" value="1"/>
</dbReference>
<dbReference type="OrthoDB" id="5914130at2"/>
<dbReference type="GO" id="GO:0006310">
    <property type="term" value="P:DNA recombination"/>
    <property type="evidence" value="ECO:0007669"/>
    <property type="project" value="UniProtKB-KW"/>
</dbReference>
<keyword evidence="2 4" id="KW-0238">DNA-binding</keyword>
<dbReference type="GO" id="GO:0003677">
    <property type="term" value="F:DNA binding"/>
    <property type="evidence" value="ECO:0007669"/>
    <property type="project" value="UniProtKB-UniRule"/>
</dbReference>
<dbReference type="Pfam" id="PF00589">
    <property type="entry name" value="Phage_integrase"/>
    <property type="match status" value="1"/>
</dbReference>
<dbReference type="AlphaFoldDB" id="A0A4S3KT47"/>
<keyword evidence="8" id="KW-1185">Reference proteome</keyword>
<gene>
    <name evidence="7" type="ORF">B1806_02735</name>
</gene>
<keyword evidence="3" id="KW-0233">DNA recombination</keyword>
<keyword evidence="1" id="KW-0229">DNA integration</keyword>
<dbReference type="InterPro" id="IPR013762">
    <property type="entry name" value="Integrase-like_cat_sf"/>
</dbReference>
<evidence type="ECO:0000259" key="6">
    <source>
        <dbReference type="PROSITE" id="PS51900"/>
    </source>
</evidence>
<dbReference type="PROSITE" id="PS51898">
    <property type="entry name" value="TYR_RECOMBINASE"/>
    <property type="match status" value="1"/>
</dbReference>
<reference evidence="7 8" key="1">
    <citation type="submission" date="2017-02" db="EMBL/GenBank/DDBJ databases">
        <title>Whole genome sequencing of Metallibacterium scheffleri DSM 24874 (T).</title>
        <authorList>
            <person name="Kumar S."/>
            <person name="Patil P."/>
            <person name="Patil P.B."/>
        </authorList>
    </citation>
    <scope>NUCLEOTIDE SEQUENCE [LARGE SCALE GENOMIC DNA]</scope>
    <source>
        <strain evidence="7 8">DSM 24874</strain>
    </source>
</reference>
<dbReference type="PROSITE" id="PS51900">
    <property type="entry name" value="CB"/>
    <property type="match status" value="1"/>
</dbReference>
<evidence type="ECO:0000313" key="8">
    <source>
        <dbReference type="Proteomes" id="UP000307749"/>
    </source>
</evidence>
<sequence>MNGNELLVVDSLNGLIGCEPVAVHALAEAPRALSATEALERLSVWQADFEAAQAPATVKAVRADWGQYLDWCESAGHAPLPASVEQLAAFLTNAIDRGRKRTTINRYLYTVSLIHDAAGLANPAKDRRWKLTWKALAKRLKASGGGFRKQAGALVEKDVARILATMGDDPRSLRDAALLSLASDSLLREAELVAIKVEHLQPDAHRETWSVWVPFSKTDQEGQGDDYRHVSAATLTRIRRWLAAADITEGYVFRPIGGRKRAEVVQAEAECREPPVLGLTAKEVARIFRQRAAAAGLDHAWTISGHSTRIGTANDLMRDGASTGEIQLAGGWKGAEMVIAYTRKSRAGNNAVARLRRSNAAGD</sequence>
<organism evidence="7 8">
    <name type="scientific">Metallibacterium scheffleri</name>
    <dbReference type="NCBI Taxonomy" id="993689"/>
    <lineage>
        <taxon>Bacteria</taxon>
        <taxon>Pseudomonadati</taxon>
        <taxon>Pseudomonadota</taxon>
        <taxon>Gammaproteobacteria</taxon>
        <taxon>Lysobacterales</taxon>
        <taxon>Rhodanobacteraceae</taxon>
        <taxon>Metallibacterium</taxon>
    </lineage>
</organism>
<feature type="domain" description="Core-binding (CB)" evidence="6">
    <location>
        <begin position="33"/>
        <end position="119"/>
    </location>
</feature>
<dbReference type="RefSeq" id="WP_081130339.1">
    <property type="nucleotide sequence ID" value="NZ_LDOS01000005.1"/>
</dbReference>
<dbReference type="GO" id="GO:0015074">
    <property type="term" value="P:DNA integration"/>
    <property type="evidence" value="ECO:0007669"/>
    <property type="project" value="UniProtKB-KW"/>
</dbReference>
<protein>
    <recommendedName>
        <fullName evidence="9">Tyr recombinase domain-containing protein</fullName>
    </recommendedName>
</protein>
<dbReference type="STRING" id="993689.GCA_002077135_00305"/>
<name>A0A4S3KT47_9GAMM</name>
<dbReference type="InterPro" id="IPR002104">
    <property type="entry name" value="Integrase_catalytic"/>
</dbReference>
<evidence type="ECO:0000256" key="4">
    <source>
        <dbReference type="PROSITE-ProRule" id="PRU01248"/>
    </source>
</evidence>
<proteinExistence type="predicted"/>
<evidence type="ECO:0000313" key="7">
    <source>
        <dbReference type="EMBL" id="THD11668.1"/>
    </source>
</evidence>